<feature type="transmembrane region" description="Helical" evidence="1">
    <location>
        <begin position="29"/>
        <end position="48"/>
    </location>
</feature>
<proteinExistence type="predicted"/>
<reference evidence="2" key="2">
    <citation type="submission" date="2021-04" db="EMBL/GenBank/DDBJ databases">
        <authorList>
            <person name="Gilroy R."/>
        </authorList>
    </citation>
    <scope>NUCLEOTIDE SEQUENCE</scope>
    <source>
        <strain evidence="2">CHK188-11489</strain>
    </source>
</reference>
<keyword evidence="1" id="KW-0472">Membrane</keyword>
<sequence>MTEWWIWGGMAACLLVIGRCAARQNHPFRALLAGAVCGLGALAILAVLEPVTGVALPLNRFTVFTAAVLGVPGVTAVLILQLLL</sequence>
<keyword evidence="1" id="KW-1133">Transmembrane helix</keyword>
<evidence type="ECO:0000256" key="1">
    <source>
        <dbReference type="SAM" id="Phobius"/>
    </source>
</evidence>
<keyword evidence="1" id="KW-0812">Transmembrane</keyword>
<protein>
    <submittedName>
        <fullName evidence="2">Pro-sigmaK processing inhibitor BofA family protein</fullName>
    </submittedName>
</protein>
<dbReference type="AlphaFoldDB" id="A0A9D2FJQ8"/>
<feature type="transmembrane region" description="Helical" evidence="1">
    <location>
        <begin position="60"/>
        <end position="83"/>
    </location>
</feature>
<evidence type="ECO:0000313" key="3">
    <source>
        <dbReference type="Proteomes" id="UP000824105"/>
    </source>
</evidence>
<name>A0A9D2FJQ8_9FIRM</name>
<dbReference type="EMBL" id="DXBF01000054">
    <property type="protein sequence ID" value="HIZ62354.1"/>
    <property type="molecule type" value="Genomic_DNA"/>
</dbReference>
<feature type="transmembrane region" description="Helical" evidence="1">
    <location>
        <begin position="6"/>
        <end position="22"/>
    </location>
</feature>
<dbReference type="Proteomes" id="UP000824105">
    <property type="component" value="Unassembled WGS sequence"/>
</dbReference>
<reference evidence="2" key="1">
    <citation type="journal article" date="2021" name="PeerJ">
        <title>Extensive microbial diversity within the chicken gut microbiome revealed by metagenomics and culture.</title>
        <authorList>
            <person name="Gilroy R."/>
            <person name="Ravi A."/>
            <person name="Getino M."/>
            <person name="Pursley I."/>
            <person name="Horton D.L."/>
            <person name="Alikhan N.F."/>
            <person name="Baker D."/>
            <person name="Gharbi K."/>
            <person name="Hall N."/>
            <person name="Watson M."/>
            <person name="Adriaenssens E.M."/>
            <person name="Foster-Nyarko E."/>
            <person name="Jarju S."/>
            <person name="Secka A."/>
            <person name="Antonio M."/>
            <person name="Oren A."/>
            <person name="Chaudhuri R.R."/>
            <person name="La Ragione R."/>
            <person name="Hildebrand F."/>
            <person name="Pallen M.J."/>
        </authorList>
    </citation>
    <scope>NUCLEOTIDE SEQUENCE</scope>
    <source>
        <strain evidence="2">CHK188-11489</strain>
    </source>
</reference>
<evidence type="ECO:0000313" key="2">
    <source>
        <dbReference type="EMBL" id="HIZ62354.1"/>
    </source>
</evidence>
<comment type="caution">
    <text evidence="2">The sequence shown here is derived from an EMBL/GenBank/DDBJ whole genome shotgun (WGS) entry which is preliminary data.</text>
</comment>
<accession>A0A9D2FJQ8</accession>
<dbReference type="Pfam" id="PF07441">
    <property type="entry name" value="BofA"/>
    <property type="match status" value="1"/>
</dbReference>
<gene>
    <name evidence="2" type="ORF">H9724_06270</name>
</gene>
<dbReference type="InterPro" id="IPR010001">
    <property type="entry name" value="BofA"/>
</dbReference>
<organism evidence="2 3">
    <name type="scientific">Candidatus Gemmiger avistercoris</name>
    <dbReference type="NCBI Taxonomy" id="2838606"/>
    <lineage>
        <taxon>Bacteria</taxon>
        <taxon>Bacillati</taxon>
        <taxon>Bacillota</taxon>
        <taxon>Clostridia</taxon>
        <taxon>Eubacteriales</taxon>
        <taxon>Gemmiger</taxon>
    </lineage>
</organism>